<evidence type="ECO:0000256" key="4">
    <source>
        <dbReference type="ARBA" id="ARBA00023125"/>
    </source>
</evidence>
<comment type="caution">
    <text evidence="9">The sequence shown here is derived from an EMBL/GenBank/DDBJ whole genome shotgun (WGS) entry which is preliminary data.</text>
</comment>
<dbReference type="PANTHER" id="PTHR43133">
    <property type="entry name" value="RNA POLYMERASE ECF-TYPE SIGMA FACTO"/>
    <property type="match status" value="1"/>
</dbReference>
<evidence type="ECO:0000259" key="8">
    <source>
        <dbReference type="Pfam" id="PF08281"/>
    </source>
</evidence>
<sequence>MWRNARLMLPGANDSDVEDLVQETFTVAYRRFAVYDGRASPTTWLFGILRNVARNHHRGERRRSRRRAALADAERWPVGPRGEEEQLLARSLLDEFLAELGPNKRAIFVLTEIEGMTAGEIGEALGVNVNTVSTRLRAARKQFCAHFELPRSRAAVRERARELAAPLAKAPREQRERTRAGLLVVLAPELEAARGGGLAGGALAKPVVLQLAGAVVGLASVAGVVWALGVGEPEPEPERLAEPRVRTQVEGGALAPVDASSLSPPPERPGPSAVFVPVARAQTQPSAPSNPRERPSATSASAKADDGREEDAFAQIREARAALVADDPHMALEILAKLPAGQAAFRGQRVATEVAALCALERGDEAEARLRALAEAEPSSPMLPRLEHACW</sequence>
<keyword evidence="2" id="KW-0805">Transcription regulation</keyword>
<dbReference type="NCBIfam" id="TIGR02937">
    <property type="entry name" value="sigma70-ECF"/>
    <property type="match status" value="1"/>
</dbReference>
<dbReference type="InterPro" id="IPR013324">
    <property type="entry name" value="RNA_pol_sigma_r3/r4-like"/>
</dbReference>
<dbReference type="InterPro" id="IPR013249">
    <property type="entry name" value="RNA_pol_sigma70_r4_t2"/>
</dbReference>
<proteinExistence type="inferred from homology"/>
<dbReference type="SUPFAM" id="SSF88659">
    <property type="entry name" value="Sigma3 and sigma4 domains of RNA polymerase sigma factors"/>
    <property type="match status" value="1"/>
</dbReference>
<comment type="similarity">
    <text evidence="1">Belongs to the sigma-70 factor family. ECF subfamily.</text>
</comment>
<dbReference type="AlphaFoldDB" id="A6GJ99"/>
<dbReference type="InterPro" id="IPR039425">
    <property type="entry name" value="RNA_pol_sigma-70-like"/>
</dbReference>
<dbReference type="SUPFAM" id="SSF88946">
    <property type="entry name" value="Sigma2 domain of RNA polymerase sigma factors"/>
    <property type="match status" value="1"/>
</dbReference>
<evidence type="ECO:0000256" key="2">
    <source>
        <dbReference type="ARBA" id="ARBA00023015"/>
    </source>
</evidence>
<dbReference type="Gene3D" id="1.10.1740.10">
    <property type="match status" value="1"/>
</dbReference>
<dbReference type="eggNOG" id="COG1595">
    <property type="taxonomic scope" value="Bacteria"/>
</dbReference>
<keyword evidence="5" id="KW-0804">Transcription</keyword>
<evidence type="ECO:0000256" key="5">
    <source>
        <dbReference type="ARBA" id="ARBA00023163"/>
    </source>
</evidence>
<dbReference type="InterPro" id="IPR007627">
    <property type="entry name" value="RNA_pol_sigma70_r2"/>
</dbReference>
<evidence type="ECO:0000259" key="7">
    <source>
        <dbReference type="Pfam" id="PF04542"/>
    </source>
</evidence>
<dbReference type="STRING" id="391625.PPSIR1_16845"/>
<dbReference type="GO" id="GO:0006352">
    <property type="term" value="P:DNA-templated transcription initiation"/>
    <property type="evidence" value="ECO:0007669"/>
    <property type="project" value="InterPro"/>
</dbReference>
<evidence type="ECO:0000256" key="3">
    <source>
        <dbReference type="ARBA" id="ARBA00023082"/>
    </source>
</evidence>
<dbReference type="InterPro" id="IPR013325">
    <property type="entry name" value="RNA_pol_sigma_r2"/>
</dbReference>
<evidence type="ECO:0000313" key="10">
    <source>
        <dbReference type="Proteomes" id="UP000005801"/>
    </source>
</evidence>
<dbReference type="GO" id="GO:0003677">
    <property type="term" value="F:DNA binding"/>
    <property type="evidence" value="ECO:0007669"/>
    <property type="project" value="UniProtKB-KW"/>
</dbReference>
<name>A6GJ99_9BACT</name>
<dbReference type="PANTHER" id="PTHR43133:SF8">
    <property type="entry name" value="RNA POLYMERASE SIGMA FACTOR HI_1459-RELATED"/>
    <property type="match status" value="1"/>
</dbReference>
<accession>A6GJ99</accession>
<organism evidence="9 10">
    <name type="scientific">Plesiocystis pacifica SIR-1</name>
    <dbReference type="NCBI Taxonomy" id="391625"/>
    <lineage>
        <taxon>Bacteria</taxon>
        <taxon>Pseudomonadati</taxon>
        <taxon>Myxococcota</taxon>
        <taxon>Polyangia</taxon>
        <taxon>Nannocystales</taxon>
        <taxon>Nannocystaceae</taxon>
        <taxon>Plesiocystis</taxon>
    </lineage>
</organism>
<dbReference type="CDD" id="cd06171">
    <property type="entry name" value="Sigma70_r4"/>
    <property type="match status" value="1"/>
</dbReference>
<reference evidence="9 10" key="1">
    <citation type="submission" date="2007-06" db="EMBL/GenBank/DDBJ databases">
        <authorList>
            <person name="Shimkets L."/>
            <person name="Ferriera S."/>
            <person name="Johnson J."/>
            <person name="Kravitz S."/>
            <person name="Beeson K."/>
            <person name="Sutton G."/>
            <person name="Rogers Y.-H."/>
            <person name="Friedman R."/>
            <person name="Frazier M."/>
            <person name="Venter J.C."/>
        </authorList>
    </citation>
    <scope>NUCLEOTIDE SEQUENCE [LARGE SCALE GENOMIC DNA]</scope>
    <source>
        <strain evidence="9 10">SIR-1</strain>
    </source>
</reference>
<keyword evidence="3" id="KW-0731">Sigma factor</keyword>
<evidence type="ECO:0000256" key="6">
    <source>
        <dbReference type="SAM" id="MobiDB-lite"/>
    </source>
</evidence>
<dbReference type="Pfam" id="PF08281">
    <property type="entry name" value="Sigma70_r4_2"/>
    <property type="match status" value="1"/>
</dbReference>
<dbReference type="Proteomes" id="UP000005801">
    <property type="component" value="Unassembled WGS sequence"/>
</dbReference>
<gene>
    <name evidence="9" type="ORF">PPSIR1_16845</name>
</gene>
<dbReference type="Pfam" id="PF04542">
    <property type="entry name" value="Sigma70_r2"/>
    <property type="match status" value="1"/>
</dbReference>
<feature type="domain" description="RNA polymerase sigma-70 region 2" evidence="7">
    <location>
        <begin position="12"/>
        <end position="63"/>
    </location>
</feature>
<dbReference type="GO" id="GO:0016987">
    <property type="term" value="F:sigma factor activity"/>
    <property type="evidence" value="ECO:0007669"/>
    <property type="project" value="UniProtKB-KW"/>
</dbReference>
<dbReference type="Gene3D" id="1.10.10.10">
    <property type="entry name" value="Winged helix-like DNA-binding domain superfamily/Winged helix DNA-binding domain"/>
    <property type="match status" value="1"/>
</dbReference>
<dbReference type="InterPro" id="IPR014284">
    <property type="entry name" value="RNA_pol_sigma-70_dom"/>
</dbReference>
<keyword evidence="10" id="KW-1185">Reference proteome</keyword>
<protein>
    <submittedName>
        <fullName evidence="9">Putative RNA polymerase sigma factor (ECF subfamily) protein</fullName>
    </submittedName>
</protein>
<feature type="region of interest" description="Disordered" evidence="6">
    <location>
        <begin position="281"/>
        <end position="310"/>
    </location>
</feature>
<evidence type="ECO:0000256" key="1">
    <source>
        <dbReference type="ARBA" id="ARBA00010641"/>
    </source>
</evidence>
<feature type="domain" description="RNA polymerase sigma factor 70 region 4 type 2" evidence="8">
    <location>
        <begin position="92"/>
        <end position="142"/>
    </location>
</feature>
<dbReference type="EMBL" id="ABCS01000152">
    <property type="protein sequence ID" value="EDM74044.1"/>
    <property type="molecule type" value="Genomic_DNA"/>
</dbReference>
<evidence type="ECO:0000313" key="9">
    <source>
        <dbReference type="EMBL" id="EDM74044.1"/>
    </source>
</evidence>
<keyword evidence="4" id="KW-0238">DNA-binding</keyword>
<dbReference type="InterPro" id="IPR036388">
    <property type="entry name" value="WH-like_DNA-bd_sf"/>
</dbReference>